<evidence type="ECO:0000313" key="2">
    <source>
        <dbReference type="EMBL" id="HAT6342365.1"/>
    </source>
</evidence>
<dbReference type="EMBL" id="DACTUL010000001">
    <property type="protein sequence ID" value="HAT6342365.1"/>
    <property type="molecule type" value="Genomic_DNA"/>
</dbReference>
<reference evidence="2" key="1">
    <citation type="journal article" date="2018" name="Genome Biol.">
        <title>SKESA: strategic k-mer extension for scrupulous assemblies.</title>
        <authorList>
            <person name="Souvorov A."/>
            <person name="Agarwala R."/>
            <person name="Lipman D.J."/>
        </authorList>
    </citation>
    <scope>NUCLEOTIDE SEQUENCE</scope>
    <source>
        <strain evidence="2">OLC2673_Aeromonas</strain>
    </source>
</reference>
<proteinExistence type="predicted"/>
<dbReference type="InterPro" id="IPR011008">
    <property type="entry name" value="Dimeric_a/b-barrel"/>
</dbReference>
<gene>
    <name evidence="2" type="ORF">JAJ28_000014</name>
</gene>
<feature type="domain" description="ABM" evidence="1">
    <location>
        <begin position="46"/>
        <end position="134"/>
    </location>
</feature>
<reference evidence="2" key="2">
    <citation type="submission" date="2020-01" db="EMBL/GenBank/DDBJ databases">
        <authorList>
            <consortium name="NCBI Pathogen Detection Project"/>
        </authorList>
    </citation>
    <scope>NUCLEOTIDE SEQUENCE</scope>
    <source>
        <strain evidence="2">OLC2673_Aeromonas</strain>
    </source>
</reference>
<dbReference type="InterPro" id="IPR050744">
    <property type="entry name" value="AI-2_Isomerase_LsrG"/>
</dbReference>
<comment type="caution">
    <text evidence="2">The sequence shown here is derived from an EMBL/GenBank/DDBJ whole genome shotgun (WGS) entry which is preliminary data.</text>
</comment>
<protein>
    <submittedName>
        <fullName evidence="2">Antibiotic biosynthesis monooxygenase</fullName>
    </submittedName>
</protein>
<name>A0AAD3YHL3_AERHY</name>
<dbReference type="PROSITE" id="PS51725">
    <property type="entry name" value="ABM"/>
    <property type="match status" value="1"/>
</dbReference>
<dbReference type="SUPFAM" id="SSF54909">
    <property type="entry name" value="Dimeric alpha+beta barrel"/>
    <property type="match status" value="1"/>
</dbReference>
<dbReference type="Proteomes" id="UP000859505">
    <property type="component" value="Unassembled WGS sequence"/>
</dbReference>
<keyword evidence="2" id="KW-0503">Monooxygenase</keyword>
<dbReference type="PANTHER" id="PTHR33336">
    <property type="entry name" value="QUINOL MONOOXYGENASE YGIN-RELATED"/>
    <property type="match status" value="1"/>
</dbReference>
<dbReference type="GO" id="GO:0004497">
    <property type="term" value="F:monooxygenase activity"/>
    <property type="evidence" value="ECO:0007669"/>
    <property type="project" value="UniProtKB-KW"/>
</dbReference>
<keyword evidence="2" id="KW-0560">Oxidoreductase</keyword>
<dbReference type="Pfam" id="PF03992">
    <property type="entry name" value="ABM"/>
    <property type="match status" value="1"/>
</dbReference>
<dbReference type="Gene3D" id="3.30.70.100">
    <property type="match status" value="1"/>
</dbReference>
<dbReference type="PANTHER" id="PTHR33336:SF3">
    <property type="entry name" value="ABM DOMAIN-CONTAINING PROTEIN"/>
    <property type="match status" value="1"/>
</dbReference>
<accession>A0AAD3YHL3</accession>
<organism evidence="2 3">
    <name type="scientific">Aeromonas hydrophila</name>
    <dbReference type="NCBI Taxonomy" id="644"/>
    <lineage>
        <taxon>Bacteria</taxon>
        <taxon>Pseudomonadati</taxon>
        <taxon>Pseudomonadota</taxon>
        <taxon>Gammaproteobacteria</taxon>
        <taxon>Aeromonadales</taxon>
        <taxon>Aeromonadaceae</taxon>
        <taxon>Aeromonas</taxon>
    </lineage>
</organism>
<dbReference type="InterPro" id="IPR007138">
    <property type="entry name" value="ABM_dom"/>
</dbReference>
<sequence length="141" mass="15883">MSILPGYIPPGRPSYTAARREGGARIGAPLLTLEKMEQTKMSEEKRVSIAVLKARAGMREPLRRELLKLIAPTRREPGNLDYVLFELQDEPGTFYMREAFVNQAALDSHCQTDYFQAFAAQAEALLAEPLRLIFMEEVSLP</sequence>
<dbReference type="AlphaFoldDB" id="A0AAD3YHL3"/>
<evidence type="ECO:0000259" key="1">
    <source>
        <dbReference type="PROSITE" id="PS51725"/>
    </source>
</evidence>
<evidence type="ECO:0000313" key="3">
    <source>
        <dbReference type="Proteomes" id="UP000859505"/>
    </source>
</evidence>